<proteinExistence type="predicted"/>
<sequence>MAKIYFDLIQAGLWQVENVPIRWRAEVRAMIDAAA</sequence>
<dbReference type="InterPro" id="IPR047907">
    <property type="entry name" value="CD1375-like"/>
</dbReference>
<name>A0A098B8F7_DESHA</name>
<dbReference type="AlphaFoldDB" id="A0A098B8F7"/>
<organism evidence="1">
    <name type="scientific">Desulfitobacterium hafniense</name>
    <name type="common">Desulfitobacterium frappieri</name>
    <dbReference type="NCBI Taxonomy" id="49338"/>
    <lineage>
        <taxon>Bacteria</taxon>
        <taxon>Bacillati</taxon>
        <taxon>Bacillota</taxon>
        <taxon>Clostridia</taxon>
        <taxon>Eubacteriales</taxon>
        <taxon>Desulfitobacteriaceae</taxon>
        <taxon>Desulfitobacterium</taxon>
    </lineage>
</organism>
<reference evidence="1" key="1">
    <citation type="submission" date="2014-07" db="EMBL/GenBank/DDBJ databases">
        <authorList>
            <person name="Hornung V.Bastian."/>
        </authorList>
    </citation>
    <scope>NUCLEOTIDE SEQUENCE</scope>
    <source>
        <strain evidence="1">PCE-S</strain>
    </source>
</reference>
<dbReference type="NCBIfam" id="NF040910">
    <property type="entry name" value="CD1375_fam"/>
    <property type="match status" value="1"/>
</dbReference>
<evidence type="ECO:0000313" key="1">
    <source>
        <dbReference type="EMBL" id="CDX04136.1"/>
    </source>
</evidence>
<accession>A0A098B8F7</accession>
<gene>
    <name evidence="1" type="ORF">DPCES_4250</name>
</gene>
<dbReference type="EMBL" id="LK996017">
    <property type="protein sequence ID" value="CDX04136.1"/>
    <property type="molecule type" value="Genomic_DNA"/>
</dbReference>
<dbReference type="PATRIC" id="fig|49338.4.peg.4578"/>
<protein>
    <submittedName>
        <fullName evidence="1">Uncharacterized protein</fullName>
    </submittedName>
</protein>
<dbReference type="RefSeq" id="WP_282433451.1">
    <property type="nucleotide sequence ID" value="NZ_LK996017.1"/>
</dbReference>